<sequence>MSAAPPSPIDDDSASQIYDDETPEAMETQAEVVPDSGEGGKLKMIMSLLKKCLGVKDIAAMRISLPASLLEPLPNLEYWTYLDRPDLFAAINDVEDPFLRMLAVIRFTFSKDLKFIRGKICKPYNSVLGEHFRAHWDVIPAVYSQDSDEPPTQHLFVSFPADPSQPDIGNKPSSLTPNITTTKNGNRNSDTLSVRSSSSGKEKNRLSTSASASPISQALLGESNLEAGISNLSLGESDLDAKTGQLLEADVAGGDRLRIVYLTEQVCHHPPISSWYATCPAKNMTASGVDQISAKVSGTSIRVGPGARNKGIFIKINGGPGAGERYKITHPAAYVNGILRGSPYATVSDSSIITVAGGKSNVTYRAIIEYKEESWLGKPQFAVEGVIHICKPEDTGYESWTRVKHVPRDRVVAQFEGSWKHLIRWKRTNETEWKTLIDLSTLHVIPKSVRPLSIQQPNESRKLWEYVTSNLLKKEYSEATKVKLAIEQRQRDLALERKKKGIEFQPVYFEKNIDSGESFLTAEGQKAIDNELAQVEADDH</sequence>
<accession>A0AAV5AD31</accession>
<dbReference type="PANTHER" id="PTHR10972">
    <property type="entry name" value="OXYSTEROL-BINDING PROTEIN-RELATED"/>
    <property type="match status" value="1"/>
</dbReference>
<name>A0AAV5AD31_9AGAM</name>
<dbReference type="Proteomes" id="UP001050691">
    <property type="component" value="Unassembled WGS sequence"/>
</dbReference>
<keyword evidence="4" id="KW-1185">Reference proteome</keyword>
<feature type="region of interest" description="Disordered" evidence="2">
    <location>
        <begin position="1"/>
        <end position="21"/>
    </location>
</feature>
<evidence type="ECO:0000256" key="1">
    <source>
        <dbReference type="ARBA" id="ARBA00008842"/>
    </source>
</evidence>
<reference evidence="3" key="1">
    <citation type="submission" date="2021-10" db="EMBL/GenBank/DDBJ databases">
        <title>De novo Genome Assembly of Clathrus columnatus (Basidiomycota, Fungi) Using Illumina and Nanopore Sequence Data.</title>
        <authorList>
            <person name="Ogiso-Tanaka E."/>
            <person name="Itagaki H."/>
            <person name="Hosoya T."/>
            <person name="Hosaka K."/>
        </authorList>
    </citation>
    <scope>NUCLEOTIDE SEQUENCE</scope>
    <source>
        <strain evidence="3">MO-923</strain>
    </source>
</reference>
<dbReference type="GO" id="GO:0016020">
    <property type="term" value="C:membrane"/>
    <property type="evidence" value="ECO:0007669"/>
    <property type="project" value="TreeGrafter"/>
</dbReference>
<dbReference type="InterPro" id="IPR037239">
    <property type="entry name" value="OSBP_sf"/>
</dbReference>
<dbReference type="EMBL" id="BPWL01000005">
    <property type="protein sequence ID" value="GJJ10614.1"/>
    <property type="molecule type" value="Genomic_DNA"/>
</dbReference>
<gene>
    <name evidence="3" type="ORF">Clacol_004841</name>
</gene>
<evidence type="ECO:0000256" key="2">
    <source>
        <dbReference type="SAM" id="MobiDB-lite"/>
    </source>
</evidence>
<comment type="similarity">
    <text evidence="1">Belongs to the OSBP family.</text>
</comment>
<proteinExistence type="inferred from homology"/>
<dbReference type="InterPro" id="IPR000648">
    <property type="entry name" value="Oxysterol-bd"/>
</dbReference>
<dbReference type="Gene3D" id="2.40.160.120">
    <property type="match status" value="1"/>
</dbReference>
<dbReference type="SUPFAM" id="SSF144000">
    <property type="entry name" value="Oxysterol-binding protein-like"/>
    <property type="match status" value="1"/>
</dbReference>
<comment type="caution">
    <text evidence="3">The sequence shown here is derived from an EMBL/GenBank/DDBJ whole genome shotgun (WGS) entry which is preliminary data.</text>
</comment>
<dbReference type="GO" id="GO:0032934">
    <property type="term" value="F:sterol binding"/>
    <property type="evidence" value="ECO:0007669"/>
    <property type="project" value="TreeGrafter"/>
</dbReference>
<evidence type="ECO:0000313" key="3">
    <source>
        <dbReference type="EMBL" id="GJJ10614.1"/>
    </source>
</evidence>
<dbReference type="Gene3D" id="3.30.70.3490">
    <property type="match status" value="1"/>
</dbReference>
<dbReference type="PANTHER" id="PTHR10972:SF212">
    <property type="entry name" value="OXYSTEROL-BINDING PROTEIN-LIKE PROTEIN 1"/>
    <property type="match status" value="1"/>
</dbReference>
<protein>
    <recommendedName>
        <fullName evidence="5">Oxysterol-binding protein</fullName>
    </recommendedName>
</protein>
<dbReference type="AlphaFoldDB" id="A0AAV5AD31"/>
<dbReference type="Pfam" id="PF01237">
    <property type="entry name" value="Oxysterol_BP"/>
    <property type="match status" value="2"/>
</dbReference>
<dbReference type="GO" id="GO:0005829">
    <property type="term" value="C:cytosol"/>
    <property type="evidence" value="ECO:0007669"/>
    <property type="project" value="TreeGrafter"/>
</dbReference>
<organism evidence="3 4">
    <name type="scientific">Clathrus columnatus</name>
    <dbReference type="NCBI Taxonomy" id="1419009"/>
    <lineage>
        <taxon>Eukaryota</taxon>
        <taxon>Fungi</taxon>
        <taxon>Dikarya</taxon>
        <taxon>Basidiomycota</taxon>
        <taxon>Agaricomycotina</taxon>
        <taxon>Agaricomycetes</taxon>
        <taxon>Phallomycetidae</taxon>
        <taxon>Phallales</taxon>
        <taxon>Clathraceae</taxon>
        <taxon>Clathrus</taxon>
    </lineage>
</organism>
<feature type="compositionally biased region" description="Polar residues" evidence="2">
    <location>
        <begin position="171"/>
        <end position="199"/>
    </location>
</feature>
<evidence type="ECO:0000313" key="4">
    <source>
        <dbReference type="Proteomes" id="UP001050691"/>
    </source>
</evidence>
<evidence type="ECO:0008006" key="5">
    <source>
        <dbReference type="Google" id="ProtNLM"/>
    </source>
</evidence>
<feature type="region of interest" description="Disordered" evidence="2">
    <location>
        <begin position="159"/>
        <end position="213"/>
    </location>
</feature>
<feature type="compositionally biased region" description="Acidic residues" evidence="2">
    <location>
        <begin position="9"/>
        <end position="21"/>
    </location>
</feature>